<feature type="transmembrane region" description="Helical" evidence="6">
    <location>
        <begin position="295"/>
        <end position="316"/>
    </location>
</feature>
<dbReference type="InterPro" id="IPR036259">
    <property type="entry name" value="MFS_trans_sf"/>
</dbReference>
<evidence type="ECO:0000256" key="3">
    <source>
        <dbReference type="ARBA" id="ARBA00022692"/>
    </source>
</evidence>
<feature type="transmembrane region" description="Helical" evidence="6">
    <location>
        <begin position="45"/>
        <end position="66"/>
    </location>
</feature>
<dbReference type="PANTHER" id="PTHR43124">
    <property type="entry name" value="PURINE EFFLUX PUMP PBUE"/>
    <property type="match status" value="1"/>
</dbReference>
<protein>
    <submittedName>
        <fullName evidence="8">Inner membrane transport protein YdhP</fullName>
    </submittedName>
</protein>
<dbReference type="GO" id="GO:0005886">
    <property type="term" value="C:plasma membrane"/>
    <property type="evidence" value="ECO:0007669"/>
    <property type="project" value="UniProtKB-SubCell"/>
</dbReference>
<dbReference type="InterPro" id="IPR050189">
    <property type="entry name" value="MFS_Efflux_Transporters"/>
</dbReference>
<organism evidence="8 9">
    <name type="scientific">Pseudomonas fluorescens</name>
    <dbReference type="NCBI Taxonomy" id="294"/>
    <lineage>
        <taxon>Bacteria</taxon>
        <taxon>Pseudomonadati</taxon>
        <taxon>Pseudomonadota</taxon>
        <taxon>Gammaproteobacteria</taxon>
        <taxon>Pseudomonadales</taxon>
        <taxon>Pseudomonadaceae</taxon>
        <taxon>Pseudomonas</taxon>
    </lineage>
</organism>
<evidence type="ECO:0000256" key="2">
    <source>
        <dbReference type="ARBA" id="ARBA00022475"/>
    </source>
</evidence>
<dbReference type="EMBL" id="CABVHU010000030">
    <property type="protein sequence ID" value="VVO44655.1"/>
    <property type="molecule type" value="Genomic_DNA"/>
</dbReference>
<feature type="transmembrane region" description="Helical" evidence="6">
    <location>
        <begin position="7"/>
        <end position="33"/>
    </location>
</feature>
<evidence type="ECO:0000256" key="1">
    <source>
        <dbReference type="ARBA" id="ARBA00004651"/>
    </source>
</evidence>
<proteinExistence type="predicted"/>
<feature type="transmembrane region" description="Helical" evidence="6">
    <location>
        <begin position="270"/>
        <end position="289"/>
    </location>
</feature>
<sequence>MQRIHPGVLALAVTAFAIGMAEFIVVGILPAIASDLDIPLARAGSLVGLYALALAIGTPLTVLALARLPRKPVLLTLIALFLGGNLLAALSTDYPSLLAGRVVTALAHGSFFAIGATVAASLAPKGQSSKAIAAMFAGLTLAMVVGVPLGSFLGNGLGWRLPFYAVALLAALALGATVRWLPDVPTPPSGKALTQLAALGHPAILAMMAVTVLGFGASFAAFTFITPILTDISGFSTATANVLLVVFGIATLAGNLGGGRLAATMGWQPALRLIFVLLAVVLAGVALLLPYQVPMVVMLFFWGALAFGLSPAAQAGMLATAERFTPQAVVFASALNISAFNLGIALGETSGSALVNNGQIALTPWAGVVTVILAQLPLVWLVSLNRKDQRHARRSASYKVEIHE</sequence>
<dbReference type="InterPro" id="IPR011701">
    <property type="entry name" value="MFS"/>
</dbReference>
<evidence type="ECO:0000256" key="5">
    <source>
        <dbReference type="ARBA" id="ARBA00023136"/>
    </source>
</evidence>
<evidence type="ECO:0000313" key="8">
    <source>
        <dbReference type="EMBL" id="VVO44655.1"/>
    </source>
</evidence>
<evidence type="ECO:0000256" key="6">
    <source>
        <dbReference type="SAM" id="Phobius"/>
    </source>
</evidence>
<feature type="transmembrane region" description="Helical" evidence="6">
    <location>
        <begin position="161"/>
        <end position="182"/>
    </location>
</feature>
<evidence type="ECO:0000256" key="4">
    <source>
        <dbReference type="ARBA" id="ARBA00022989"/>
    </source>
</evidence>
<reference evidence="8 9" key="1">
    <citation type="submission" date="2019-09" db="EMBL/GenBank/DDBJ databases">
        <authorList>
            <person name="Chandra G."/>
            <person name="Truman W A."/>
        </authorList>
    </citation>
    <scope>NUCLEOTIDE SEQUENCE [LARGE SCALE GENOMIC DNA]</scope>
    <source>
        <strain evidence="8">PS833</strain>
    </source>
</reference>
<keyword evidence="4 6" id="KW-1133">Transmembrane helix</keyword>
<feature type="transmembrane region" description="Helical" evidence="6">
    <location>
        <begin position="238"/>
        <end position="258"/>
    </location>
</feature>
<keyword evidence="3 6" id="KW-0812">Transmembrane</keyword>
<dbReference type="GO" id="GO:0022857">
    <property type="term" value="F:transmembrane transporter activity"/>
    <property type="evidence" value="ECO:0007669"/>
    <property type="project" value="InterPro"/>
</dbReference>
<dbReference type="Pfam" id="PF07690">
    <property type="entry name" value="MFS_1"/>
    <property type="match status" value="1"/>
</dbReference>
<dbReference type="CDD" id="cd17324">
    <property type="entry name" value="MFS_NepI_like"/>
    <property type="match status" value="1"/>
</dbReference>
<feature type="domain" description="Major facilitator superfamily (MFS) profile" evidence="7">
    <location>
        <begin position="7"/>
        <end position="389"/>
    </location>
</feature>
<keyword evidence="5 6" id="KW-0472">Membrane</keyword>
<dbReference type="InterPro" id="IPR020846">
    <property type="entry name" value="MFS_dom"/>
</dbReference>
<dbReference type="PANTHER" id="PTHR43124:SF3">
    <property type="entry name" value="CHLORAMPHENICOL EFFLUX PUMP RV0191"/>
    <property type="match status" value="1"/>
</dbReference>
<comment type="subcellular location">
    <subcellularLocation>
        <location evidence="1">Cell membrane</location>
        <topology evidence="1">Multi-pass membrane protein</topology>
    </subcellularLocation>
</comment>
<name>A0A5E7FZE1_PSEFL</name>
<accession>A0A5E7FZE1</accession>
<dbReference type="OrthoDB" id="2810795at2"/>
<dbReference type="RefSeq" id="WP_150801431.1">
    <property type="nucleotide sequence ID" value="NZ_CABVHU010000030.1"/>
</dbReference>
<dbReference type="AlphaFoldDB" id="A0A5E7FZE1"/>
<dbReference type="Gene3D" id="1.20.1250.20">
    <property type="entry name" value="MFS general substrate transporter like domains"/>
    <property type="match status" value="2"/>
</dbReference>
<dbReference type="Proteomes" id="UP000409037">
    <property type="component" value="Unassembled WGS sequence"/>
</dbReference>
<keyword evidence="2" id="KW-1003">Cell membrane</keyword>
<gene>
    <name evidence="8" type="primary">ydhP_4</name>
    <name evidence="8" type="ORF">PS833_06458</name>
</gene>
<evidence type="ECO:0000313" key="9">
    <source>
        <dbReference type="Proteomes" id="UP000409037"/>
    </source>
</evidence>
<feature type="transmembrane region" description="Helical" evidence="6">
    <location>
        <begin position="203"/>
        <end position="226"/>
    </location>
</feature>
<feature type="transmembrane region" description="Helical" evidence="6">
    <location>
        <begin position="98"/>
        <end position="119"/>
    </location>
</feature>
<feature type="transmembrane region" description="Helical" evidence="6">
    <location>
        <begin position="131"/>
        <end position="149"/>
    </location>
</feature>
<dbReference type="SUPFAM" id="SSF103473">
    <property type="entry name" value="MFS general substrate transporter"/>
    <property type="match status" value="1"/>
</dbReference>
<feature type="transmembrane region" description="Helical" evidence="6">
    <location>
        <begin position="73"/>
        <end position="92"/>
    </location>
</feature>
<feature type="transmembrane region" description="Helical" evidence="6">
    <location>
        <begin position="328"/>
        <end position="345"/>
    </location>
</feature>
<evidence type="ECO:0000259" key="7">
    <source>
        <dbReference type="PROSITE" id="PS50850"/>
    </source>
</evidence>
<dbReference type="PROSITE" id="PS50850">
    <property type="entry name" value="MFS"/>
    <property type="match status" value="1"/>
</dbReference>
<feature type="transmembrane region" description="Helical" evidence="6">
    <location>
        <begin position="365"/>
        <end position="384"/>
    </location>
</feature>